<dbReference type="SMART" id="SM00941">
    <property type="entry name" value="PYNP_C"/>
    <property type="match status" value="1"/>
</dbReference>
<dbReference type="InterPro" id="IPR018090">
    <property type="entry name" value="Pyrmidine_PPas_bac/euk"/>
</dbReference>
<keyword evidence="9" id="KW-1185">Reference proteome</keyword>
<dbReference type="AlphaFoldDB" id="F8EXT6"/>
<dbReference type="InterPro" id="IPR017872">
    <property type="entry name" value="Pyrmidine_PPase_CS"/>
</dbReference>
<dbReference type="HOGENOM" id="CLU_025040_0_1_12"/>
<dbReference type="InterPro" id="IPR000053">
    <property type="entry name" value="Thymidine/pyrmidine_PPase"/>
</dbReference>
<dbReference type="InterPro" id="IPR036566">
    <property type="entry name" value="PYNP-like_C_sf"/>
</dbReference>
<accession>F8EXT6</accession>
<dbReference type="GO" id="GO:0004645">
    <property type="term" value="F:1,4-alpha-oligoglucan phosphorylase activity"/>
    <property type="evidence" value="ECO:0007669"/>
    <property type="project" value="InterPro"/>
</dbReference>
<evidence type="ECO:0000256" key="4">
    <source>
        <dbReference type="ARBA" id="ARBA00022676"/>
    </source>
</evidence>
<dbReference type="GO" id="GO:0005829">
    <property type="term" value="C:cytosol"/>
    <property type="evidence" value="ECO:0007669"/>
    <property type="project" value="TreeGrafter"/>
</dbReference>
<dbReference type="InterPro" id="IPR000312">
    <property type="entry name" value="Glycosyl_Trfase_fam3"/>
</dbReference>
<dbReference type="Gene3D" id="3.40.1030.10">
    <property type="entry name" value="Nucleoside phosphorylase/phosphoribosyltransferase catalytic domain"/>
    <property type="match status" value="1"/>
</dbReference>
<evidence type="ECO:0000256" key="5">
    <source>
        <dbReference type="ARBA" id="ARBA00022679"/>
    </source>
</evidence>
<dbReference type="RefSeq" id="WP_013969390.1">
    <property type="nucleotide sequence ID" value="NC_015732.1"/>
</dbReference>
<comment type="similarity">
    <text evidence="1">Belongs to the thymidine/pyrimidine-nucleoside phosphorylase family.</text>
</comment>
<dbReference type="STRING" id="744872.Spica_1971"/>
<proteinExistence type="inferred from homology"/>
<evidence type="ECO:0000256" key="6">
    <source>
        <dbReference type="ARBA" id="ARBA00048550"/>
    </source>
</evidence>
<feature type="domain" description="Pyrimidine nucleoside phosphorylase C-terminal" evidence="7">
    <location>
        <begin position="345"/>
        <end position="419"/>
    </location>
</feature>
<comment type="subunit">
    <text evidence="2">Homodimer.</text>
</comment>
<evidence type="ECO:0000256" key="2">
    <source>
        <dbReference type="ARBA" id="ARBA00011738"/>
    </source>
</evidence>
<dbReference type="InterPro" id="IPR017459">
    <property type="entry name" value="Glycosyl_Trfase_fam3_N_dom"/>
</dbReference>
<dbReference type="GO" id="GO:0009032">
    <property type="term" value="F:thymidine phosphorylase activity"/>
    <property type="evidence" value="ECO:0007669"/>
    <property type="project" value="UniProtKB-EC"/>
</dbReference>
<comment type="catalytic activity">
    <reaction evidence="6">
        <text>thymidine + phosphate = 2-deoxy-alpha-D-ribose 1-phosphate + thymine</text>
        <dbReference type="Rhea" id="RHEA:16037"/>
        <dbReference type="ChEBI" id="CHEBI:17748"/>
        <dbReference type="ChEBI" id="CHEBI:17821"/>
        <dbReference type="ChEBI" id="CHEBI:43474"/>
        <dbReference type="ChEBI" id="CHEBI:57259"/>
        <dbReference type="EC" id="2.4.2.4"/>
    </reaction>
</comment>
<dbReference type="Proteomes" id="UP000000503">
    <property type="component" value="Chromosome"/>
</dbReference>
<dbReference type="NCBIfam" id="TIGR02644">
    <property type="entry name" value="Y_phosphoryl"/>
    <property type="match status" value="1"/>
</dbReference>
<evidence type="ECO:0000259" key="7">
    <source>
        <dbReference type="SMART" id="SM00941"/>
    </source>
</evidence>
<protein>
    <recommendedName>
        <fullName evidence="3">thymidine phosphorylase</fullName>
        <ecNumber evidence="3">2.4.2.4</ecNumber>
    </recommendedName>
</protein>
<dbReference type="InterPro" id="IPR036320">
    <property type="entry name" value="Glycosyl_Trfase_fam3_N_dom_sf"/>
</dbReference>
<dbReference type="SUPFAM" id="SSF54680">
    <property type="entry name" value="Pyrimidine nucleoside phosphorylase C-terminal domain"/>
    <property type="match status" value="1"/>
</dbReference>
<gene>
    <name evidence="8" type="ordered locus">Spica_1971</name>
</gene>
<dbReference type="FunFam" id="3.40.1030.10:FF:000003">
    <property type="entry name" value="Pyrimidine-nucleoside phosphorylase"/>
    <property type="match status" value="1"/>
</dbReference>
<dbReference type="Gene3D" id="3.90.1170.30">
    <property type="entry name" value="Pyrimidine nucleoside phosphorylase-like, C-terminal domain"/>
    <property type="match status" value="1"/>
</dbReference>
<dbReference type="InterPro" id="IPR013102">
    <property type="entry name" value="PYNP_C"/>
</dbReference>
<dbReference type="Pfam" id="PF07831">
    <property type="entry name" value="PYNP_C"/>
    <property type="match status" value="1"/>
</dbReference>
<dbReference type="InterPro" id="IPR035902">
    <property type="entry name" value="Nuc_phospho_transferase"/>
</dbReference>
<dbReference type="GO" id="GO:0006213">
    <property type="term" value="P:pyrimidine nucleoside metabolic process"/>
    <property type="evidence" value="ECO:0007669"/>
    <property type="project" value="InterPro"/>
</dbReference>
<dbReference type="eggNOG" id="COG0213">
    <property type="taxonomic scope" value="Bacteria"/>
</dbReference>
<dbReference type="PIRSF" id="PIRSF000478">
    <property type="entry name" value="TP_PyNP"/>
    <property type="match status" value="1"/>
</dbReference>
<dbReference type="SUPFAM" id="SSF47648">
    <property type="entry name" value="Nucleoside phosphorylase/phosphoribosyltransferase N-terminal domain"/>
    <property type="match status" value="1"/>
</dbReference>
<dbReference type="GO" id="GO:0006206">
    <property type="term" value="P:pyrimidine nucleobase metabolic process"/>
    <property type="evidence" value="ECO:0007669"/>
    <property type="project" value="InterPro"/>
</dbReference>
<dbReference type="KEGG" id="scd:Spica_1971"/>
<name>F8EXT6_GRAC1</name>
<dbReference type="Gene3D" id="1.20.970.10">
    <property type="entry name" value="Transferase, Pyrimidine Nucleoside Phosphorylase, Chain C"/>
    <property type="match status" value="1"/>
</dbReference>
<evidence type="ECO:0000313" key="8">
    <source>
        <dbReference type="EMBL" id="AEJ20100.1"/>
    </source>
</evidence>
<dbReference type="Pfam" id="PF02885">
    <property type="entry name" value="Glycos_trans_3N"/>
    <property type="match status" value="1"/>
</dbReference>
<dbReference type="Pfam" id="PF00591">
    <property type="entry name" value="Glycos_transf_3"/>
    <property type="match status" value="1"/>
</dbReference>
<sequence>MRAVDIIMKKRSGEELSREEIEFLIGGYVAGTIPDYQVSAWAMAVYFQGMTPAETGVLTEVMLKSGNVIDLSGISGPFVDKHSTGGVGDKTSLILAPLVASLGIKDPMMSGRALGHTGGTLDKLESIPGYRTNLTVEEFREIIQKDGFAMTGQTKEIAPADRLLYALRDVTATVESIPLITASILSKKVAEGAEGLVFDVKYGSGAFMKDPEDGEKLARSLVNTGAAMGKRIIALLTDMNEPLGNMMGNFLEVEESLDCLEGKGPKDLMEVTLELAARMVVLGGKAKTAQEGRAMCEAALASGKPRELFLNNVRSQGGNPDQLLELRGRYRSPFSMEIRAPRSGYISHIDAYQIGLAGVHLGVGRNRTEDVVSPTAGIQFHKRYGDLVQSGDIVMTVWGKSDQSLKDAKPLIEGALQIQDSKPALRTLIRKEIAS</sequence>
<organism evidence="8 9">
    <name type="scientific">Gracilinema caldarium (strain ATCC 51460 / DSM 7334 / H1)</name>
    <name type="common">Treponema caldarium</name>
    <dbReference type="NCBI Taxonomy" id="744872"/>
    <lineage>
        <taxon>Bacteria</taxon>
        <taxon>Pseudomonadati</taxon>
        <taxon>Spirochaetota</taxon>
        <taxon>Spirochaetia</taxon>
        <taxon>Spirochaetales</taxon>
        <taxon>Breznakiellaceae</taxon>
        <taxon>Gracilinema</taxon>
    </lineage>
</organism>
<evidence type="ECO:0000256" key="3">
    <source>
        <dbReference type="ARBA" id="ARBA00011892"/>
    </source>
</evidence>
<dbReference type="PANTHER" id="PTHR10515">
    <property type="entry name" value="THYMIDINE PHOSPHORYLASE"/>
    <property type="match status" value="1"/>
</dbReference>
<dbReference type="NCBIfam" id="NF004490">
    <property type="entry name" value="PRK05820.1"/>
    <property type="match status" value="1"/>
</dbReference>
<dbReference type="PROSITE" id="PS00647">
    <property type="entry name" value="THYMID_PHOSPHORYLASE"/>
    <property type="match status" value="1"/>
</dbReference>
<dbReference type="SUPFAM" id="SSF52418">
    <property type="entry name" value="Nucleoside phosphorylase/phosphoribosyltransferase catalytic domain"/>
    <property type="match status" value="1"/>
</dbReference>
<dbReference type="OrthoDB" id="9763887at2"/>
<keyword evidence="5 8" id="KW-0808">Transferase</keyword>
<evidence type="ECO:0000313" key="9">
    <source>
        <dbReference type="Proteomes" id="UP000000503"/>
    </source>
</evidence>
<dbReference type="EMBL" id="CP002868">
    <property type="protein sequence ID" value="AEJ20100.1"/>
    <property type="molecule type" value="Genomic_DNA"/>
</dbReference>
<dbReference type="PANTHER" id="PTHR10515:SF0">
    <property type="entry name" value="THYMIDINE PHOSPHORYLASE"/>
    <property type="match status" value="1"/>
</dbReference>
<keyword evidence="4 8" id="KW-0328">Glycosyltransferase</keyword>
<dbReference type="EC" id="2.4.2.4" evidence="3"/>
<evidence type="ECO:0000256" key="1">
    <source>
        <dbReference type="ARBA" id="ARBA00006915"/>
    </source>
</evidence>
<reference evidence="9" key="1">
    <citation type="journal article" date="2013" name="Stand. Genomic Sci.">
        <title>Genome sequence of the thermophilic fresh-water bacterium Spirochaeta caldaria type strain (H1(T)), reclassification of Spirochaeta caldaria, Spirochaeta stenostrepta, and Spirochaeta zuelzerae in the genus Treponema as Treponema caldaria comb. nov., Treponema stenostrepta comb. nov., and Treponema zuelzerae comb. nov., and emendation of the genus Treponema.</title>
        <authorList>
            <person name="Abt B."/>
            <person name="Goker M."/>
            <person name="Scheuner C."/>
            <person name="Han C."/>
            <person name="Lu M."/>
            <person name="Misra M."/>
            <person name="Lapidus A."/>
            <person name="Nolan M."/>
            <person name="Lucas S."/>
            <person name="Hammon N."/>
            <person name="Deshpande S."/>
            <person name="Cheng J.F."/>
            <person name="Tapia R."/>
            <person name="Goodwin L.A."/>
            <person name="Pitluck S."/>
            <person name="Liolios K."/>
            <person name="Pagani I."/>
            <person name="Ivanova N."/>
            <person name="Mavromatis K."/>
            <person name="Mikhailova N."/>
            <person name="Huntemann M."/>
            <person name="Pati A."/>
            <person name="Chen A."/>
            <person name="Palaniappan K."/>
            <person name="Land M."/>
            <person name="Hauser L."/>
            <person name="Jeffries C.D."/>
            <person name="Rohde M."/>
            <person name="Spring S."/>
            <person name="Gronow S."/>
            <person name="Detter J.C."/>
            <person name="Bristow J."/>
            <person name="Eisen J.A."/>
            <person name="Markowitz V."/>
            <person name="Hugenholtz P."/>
            <person name="Kyrpides N.C."/>
            <person name="Woyke T."/>
            <person name="Klenk H.P."/>
        </authorList>
    </citation>
    <scope>NUCLEOTIDE SEQUENCE</scope>
    <source>
        <strain evidence="9">ATCC 51460 / DSM 7334 / H1</strain>
    </source>
</reference>